<dbReference type="Pfam" id="PF00156">
    <property type="entry name" value="Pribosyltran"/>
    <property type="match status" value="1"/>
</dbReference>
<sequence>MVQPMKCKYLTLEDVYNMTKKLASKIKAAGFKPDTIVGLARGGWIPARLMCDFLGVVDLISLKVEHWIETGKTKDEAIIKYPVKLDHLAGKKVLLLDDITDTGKSLMVSKRYVEQFNPAEVKTATMQFIVTSKFKPDFYAEEVREWTWFIYPWNYFEDTTTLVQRLMADKELWTLEEIKEGLRKYFEIDVDLNWLREVMSVMEERKQVKKVVVEGVEKWAKA</sequence>
<keyword evidence="2" id="KW-0808">Transferase</keyword>
<dbReference type="Proteomes" id="UP000272051">
    <property type="component" value="Unassembled WGS sequence"/>
</dbReference>
<reference evidence="4 5" key="1">
    <citation type="submission" date="2018-06" db="EMBL/GenBank/DDBJ databases">
        <title>Extensive metabolic versatility and redundancy in microbially diverse, dynamic hydrothermal sediments.</title>
        <authorList>
            <person name="Dombrowski N."/>
            <person name="Teske A."/>
            <person name="Baker B.J."/>
        </authorList>
    </citation>
    <scope>NUCLEOTIDE SEQUENCE [LARGE SCALE GENOMIC DNA]</scope>
    <source>
        <strain evidence="4">B34_G17</strain>
    </source>
</reference>
<evidence type="ECO:0000313" key="5">
    <source>
        <dbReference type="Proteomes" id="UP000272051"/>
    </source>
</evidence>
<dbReference type="Gene3D" id="3.40.50.2020">
    <property type="match status" value="1"/>
</dbReference>
<evidence type="ECO:0000259" key="3">
    <source>
        <dbReference type="Pfam" id="PF00156"/>
    </source>
</evidence>
<accession>A0A497F0U9</accession>
<keyword evidence="1 4" id="KW-0328">Glycosyltransferase</keyword>
<dbReference type="EMBL" id="QMQX01000022">
    <property type="protein sequence ID" value="RLE53086.1"/>
    <property type="molecule type" value="Genomic_DNA"/>
</dbReference>
<organism evidence="4 5">
    <name type="scientific">Thermoproteota archaeon</name>
    <dbReference type="NCBI Taxonomy" id="2056631"/>
    <lineage>
        <taxon>Archaea</taxon>
        <taxon>Thermoproteota</taxon>
    </lineage>
</organism>
<dbReference type="CDD" id="cd06223">
    <property type="entry name" value="PRTases_typeI"/>
    <property type="match status" value="1"/>
</dbReference>
<name>A0A497F0U9_9CREN</name>
<feature type="domain" description="Phosphoribosyltransferase" evidence="3">
    <location>
        <begin position="18"/>
        <end position="150"/>
    </location>
</feature>
<dbReference type="AlphaFoldDB" id="A0A497F0U9"/>
<dbReference type="InterPro" id="IPR029057">
    <property type="entry name" value="PRTase-like"/>
</dbReference>
<evidence type="ECO:0000313" key="4">
    <source>
        <dbReference type="EMBL" id="RLE53086.1"/>
    </source>
</evidence>
<dbReference type="SUPFAM" id="SSF53271">
    <property type="entry name" value="PRTase-like"/>
    <property type="match status" value="1"/>
</dbReference>
<protein>
    <submittedName>
        <fullName evidence="4">Phosphoribosyltransferase</fullName>
    </submittedName>
</protein>
<dbReference type="GO" id="GO:0016757">
    <property type="term" value="F:glycosyltransferase activity"/>
    <property type="evidence" value="ECO:0007669"/>
    <property type="project" value="UniProtKB-KW"/>
</dbReference>
<gene>
    <name evidence="4" type="ORF">DRJ33_01965</name>
</gene>
<dbReference type="InterPro" id="IPR000836">
    <property type="entry name" value="PRTase_dom"/>
</dbReference>
<comment type="caution">
    <text evidence="4">The sequence shown here is derived from an EMBL/GenBank/DDBJ whole genome shotgun (WGS) entry which is preliminary data.</text>
</comment>
<dbReference type="PANTHER" id="PTHR43363:SF2">
    <property type="entry name" value="PHOSPHORIBOSYLTRANSFERASE"/>
    <property type="match status" value="1"/>
</dbReference>
<evidence type="ECO:0000256" key="2">
    <source>
        <dbReference type="ARBA" id="ARBA00022679"/>
    </source>
</evidence>
<proteinExistence type="predicted"/>
<evidence type="ECO:0000256" key="1">
    <source>
        <dbReference type="ARBA" id="ARBA00022676"/>
    </source>
</evidence>
<dbReference type="PANTHER" id="PTHR43363">
    <property type="entry name" value="HYPOXANTHINE PHOSPHORIBOSYLTRANSFERASE"/>
    <property type="match status" value="1"/>
</dbReference>